<evidence type="ECO:0000256" key="2">
    <source>
        <dbReference type="ARBA" id="ARBA00010004"/>
    </source>
</evidence>
<dbReference type="Pfam" id="PF02050">
    <property type="entry name" value="FliJ"/>
    <property type="match status" value="1"/>
</dbReference>
<dbReference type="Proteomes" id="UP000199659">
    <property type="component" value="Unassembled WGS sequence"/>
</dbReference>
<evidence type="ECO:0000256" key="9">
    <source>
        <dbReference type="ARBA" id="ARBA00023136"/>
    </source>
</evidence>
<accession>A0A1I6KX89</accession>
<evidence type="ECO:0000256" key="1">
    <source>
        <dbReference type="ARBA" id="ARBA00004413"/>
    </source>
</evidence>
<dbReference type="EMBL" id="FOYZ01000011">
    <property type="protein sequence ID" value="SFR95836.1"/>
    <property type="molecule type" value="Genomic_DNA"/>
</dbReference>
<dbReference type="NCBIfam" id="TIGR02473">
    <property type="entry name" value="flagell_FliJ"/>
    <property type="match status" value="1"/>
</dbReference>
<evidence type="ECO:0000256" key="3">
    <source>
        <dbReference type="ARBA" id="ARBA00020392"/>
    </source>
</evidence>
<evidence type="ECO:0000313" key="12">
    <source>
        <dbReference type="EMBL" id="SFR95836.1"/>
    </source>
</evidence>
<keyword evidence="12" id="KW-0969">Cilium</keyword>
<name>A0A1I6KX89_9FIRM</name>
<evidence type="ECO:0000256" key="4">
    <source>
        <dbReference type="ARBA" id="ARBA00022448"/>
    </source>
</evidence>
<dbReference type="GO" id="GO:0006935">
    <property type="term" value="P:chemotaxis"/>
    <property type="evidence" value="ECO:0007669"/>
    <property type="project" value="UniProtKB-KW"/>
</dbReference>
<gene>
    <name evidence="12" type="ORF">SAMN05661086_02826</name>
</gene>
<dbReference type="GO" id="GO:0071973">
    <property type="term" value="P:bacterial-type flagellum-dependent cell motility"/>
    <property type="evidence" value="ECO:0007669"/>
    <property type="project" value="InterPro"/>
</dbReference>
<evidence type="ECO:0000313" key="13">
    <source>
        <dbReference type="Proteomes" id="UP000199659"/>
    </source>
</evidence>
<organism evidence="12 13">
    <name type="scientific">Anaeromicropila populeti</name>
    <dbReference type="NCBI Taxonomy" id="37658"/>
    <lineage>
        <taxon>Bacteria</taxon>
        <taxon>Bacillati</taxon>
        <taxon>Bacillota</taxon>
        <taxon>Clostridia</taxon>
        <taxon>Lachnospirales</taxon>
        <taxon>Lachnospiraceae</taxon>
        <taxon>Anaeromicropila</taxon>
    </lineage>
</organism>
<dbReference type="Gene3D" id="1.10.287.1700">
    <property type="match status" value="1"/>
</dbReference>
<keyword evidence="11" id="KW-0175">Coiled coil</keyword>
<keyword evidence="12" id="KW-0282">Flagellum</keyword>
<dbReference type="OrthoDB" id="1767518at2"/>
<feature type="coiled-coil region" evidence="11">
    <location>
        <begin position="95"/>
        <end position="122"/>
    </location>
</feature>
<evidence type="ECO:0000256" key="7">
    <source>
        <dbReference type="ARBA" id="ARBA00022795"/>
    </source>
</evidence>
<feature type="coiled-coil region" evidence="11">
    <location>
        <begin position="26"/>
        <end position="53"/>
    </location>
</feature>
<evidence type="ECO:0000256" key="10">
    <source>
        <dbReference type="ARBA" id="ARBA00023225"/>
    </source>
</evidence>
<keyword evidence="8" id="KW-0653">Protein transport</keyword>
<evidence type="ECO:0000256" key="5">
    <source>
        <dbReference type="ARBA" id="ARBA00022475"/>
    </source>
</evidence>
<dbReference type="GO" id="GO:0005886">
    <property type="term" value="C:plasma membrane"/>
    <property type="evidence" value="ECO:0007669"/>
    <property type="project" value="UniProtKB-SubCell"/>
</dbReference>
<dbReference type="STRING" id="37658.SAMN05661086_02826"/>
<reference evidence="12 13" key="1">
    <citation type="submission" date="2016-10" db="EMBL/GenBank/DDBJ databases">
        <authorList>
            <person name="de Groot N.N."/>
        </authorList>
    </citation>
    <scope>NUCLEOTIDE SEQUENCE [LARGE SCALE GENOMIC DNA]</scope>
    <source>
        <strain evidence="12 13">743A</strain>
    </source>
</reference>
<keyword evidence="13" id="KW-1185">Reference proteome</keyword>
<keyword evidence="12" id="KW-0966">Cell projection</keyword>
<comment type="similarity">
    <text evidence="2">Belongs to the FliJ family.</text>
</comment>
<dbReference type="GO" id="GO:0044781">
    <property type="term" value="P:bacterial-type flagellum organization"/>
    <property type="evidence" value="ECO:0007669"/>
    <property type="project" value="UniProtKB-KW"/>
</dbReference>
<dbReference type="AlphaFoldDB" id="A0A1I6KX89"/>
<dbReference type="RefSeq" id="WP_092561920.1">
    <property type="nucleotide sequence ID" value="NZ_FOYZ01000011.1"/>
</dbReference>
<protein>
    <recommendedName>
        <fullName evidence="3">Flagellar FliJ protein</fullName>
    </recommendedName>
</protein>
<keyword evidence="6" id="KW-0145">Chemotaxis</keyword>
<keyword evidence="7" id="KW-1005">Bacterial flagellum biogenesis</keyword>
<keyword evidence="5" id="KW-1003">Cell membrane</keyword>
<proteinExistence type="inferred from homology"/>
<comment type="subcellular location">
    <subcellularLocation>
        <location evidence="1">Cell membrane</location>
        <topology evidence="1">Peripheral membrane protein</topology>
        <orientation evidence="1">Cytoplasmic side</orientation>
    </subcellularLocation>
</comment>
<dbReference type="GO" id="GO:0009288">
    <property type="term" value="C:bacterial-type flagellum"/>
    <property type="evidence" value="ECO:0007669"/>
    <property type="project" value="InterPro"/>
</dbReference>
<keyword evidence="4" id="KW-0813">Transport</keyword>
<evidence type="ECO:0000256" key="8">
    <source>
        <dbReference type="ARBA" id="ARBA00022927"/>
    </source>
</evidence>
<keyword evidence="10" id="KW-1006">Bacterial flagellum protein export</keyword>
<dbReference type="InterPro" id="IPR053716">
    <property type="entry name" value="Flag_assembly_chemotaxis_eff"/>
</dbReference>
<dbReference type="GO" id="GO:0015031">
    <property type="term" value="P:protein transport"/>
    <property type="evidence" value="ECO:0007669"/>
    <property type="project" value="UniProtKB-KW"/>
</dbReference>
<dbReference type="InterPro" id="IPR012823">
    <property type="entry name" value="Flagell_FliJ"/>
</dbReference>
<evidence type="ECO:0000256" key="11">
    <source>
        <dbReference type="SAM" id="Coils"/>
    </source>
</evidence>
<evidence type="ECO:0000256" key="6">
    <source>
        <dbReference type="ARBA" id="ARBA00022500"/>
    </source>
</evidence>
<sequence length="151" mass="18059">MAKFFYKMQDLLNIKLKLEEQKRAAYGAAKRHLDEEEEKFEQLSLRKQMMQERLTQLMTSHINVMEVKRHREALKIIMMKMDEQKIAVIHATRQLELARITLNEAMKERKTHEKLKEKAFEAFKMELLKAEGKEVDELVSFKFSKAKDEED</sequence>
<keyword evidence="9" id="KW-0472">Membrane</keyword>